<keyword evidence="2" id="KW-0812">Transmembrane</keyword>
<evidence type="ECO:0000256" key="2">
    <source>
        <dbReference type="SAM" id="Phobius"/>
    </source>
</evidence>
<dbReference type="Pfam" id="PF00059">
    <property type="entry name" value="Lectin_C"/>
    <property type="match status" value="1"/>
</dbReference>
<sequence length="191" mass="22092">MKESRNDINILPFELFLNIMLLIMLLSVFLIVRAGSEDKPFTSPVLPVNQRNSHLKFGGHEYYFGTSTKVNFFQAYRLCKLDGMSLVYIDSEAEGERLGIFATQIGHGHDHFWTSGNNLHDFQEWTWLSTGNIFRYTNWYPGEPNLGASGYDLTERCMEARTLDKGGFTWNNVPCERQYYYICKKGKDNCV</sequence>
<dbReference type="SMART" id="SM00034">
    <property type="entry name" value="CLECT"/>
    <property type="match status" value="1"/>
</dbReference>
<dbReference type="PANTHER" id="PTHR22803">
    <property type="entry name" value="MANNOSE, PHOSPHOLIPASE, LECTIN RECEPTOR RELATED"/>
    <property type="match status" value="1"/>
</dbReference>
<accession>A0A9P0G6T9</accession>
<dbReference type="Proteomes" id="UP001153636">
    <property type="component" value="Chromosome 1"/>
</dbReference>
<evidence type="ECO:0000313" key="5">
    <source>
        <dbReference type="Proteomes" id="UP001153636"/>
    </source>
</evidence>
<protein>
    <recommendedName>
        <fullName evidence="3">C-type lectin domain-containing protein</fullName>
    </recommendedName>
</protein>
<reference evidence="4" key="1">
    <citation type="submission" date="2022-01" db="EMBL/GenBank/DDBJ databases">
        <authorList>
            <person name="King R."/>
        </authorList>
    </citation>
    <scope>NUCLEOTIDE SEQUENCE</scope>
</reference>
<dbReference type="SUPFAM" id="SSF56436">
    <property type="entry name" value="C-type lectin-like"/>
    <property type="match status" value="1"/>
</dbReference>
<evidence type="ECO:0000256" key="1">
    <source>
        <dbReference type="ARBA" id="ARBA00023157"/>
    </source>
</evidence>
<feature type="domain" description="C-type lectin" evidence="3">
    <location>
        <begin position="57"/>
        <end position="184"/>
    </location>
</feature>
<dbReference type="Gene3D" id="3.10.100.10">
    <property type="entry name" value="Mannose-Binding Protein A, subunit A"/>
    <property type="match status" value="1"/>
</dbReference>
<dbReference type="PROSITE" id="PS50041">
    <property type="entry name" value="C_TYPE_LECTIN_2"/>
    <property type="match status" value="1"/>
</dbReference>
<dbReference type="InterPro" id="IPR016186">
    <property type="entry name" value="C-type_lectin-like/link_sf"/>
</dbReference>
<gene>
    <name evidence="4" type="ORF">PSYICH_LOCUS846</name>
</gene>
<evidence type="ECO:0000259" key="3">
    <source>
        <dbReference type="PROSITE" id="PS50041"/>
    </source>
</evidence>
<dbReference type="OrthoDB" id="7357196at2759"/>
<keyword evidence="2" id="KW-1133">Transmembrane helix</keyword>
<dbReference type="CDD" id="cd00037">
    <property type="entry name" value="CLECT"/>
    <property type="match status" value="1"/>
</dbReference>
<dbReference type="AlphaFoldDB" id="A0A9P0G6T9"/>
<dbReference type="InterPro" id="IPR018378">
    <property type="entry name" value="C-type_lectin_CS"/>
</dbReference>
<keyword evidence="2" id="KW-0472">Membrane</keyword>
<dbReference type="InterPro" id="IPR050111">
    <property type="entry name" value="C-type_lectin/snaclec_domain"/>
</dbReference>
<keyword evidence="5" id="KW-1185">Reference proteome</keyword>
<keyword evidence="1" id="KW-1015">Disulfide bond</keyword>
<name>A0A9P0G6T9_9CUCU</name>
<evidence type="ECO:0000313" key="4">
    <source>
        <dbReference type="EMBL" id="CAH1099005.1"/>
    </source>
</evidence>
<feature type="transmembrane region" description="Helical" evidence="2">
    <location>
        <begin position="15"/>
        <end position="32"/>
    </location>
</feature>
<dbReference type="EMBL" id="OV651813">
    <property type="protein sequence ID" value="CAH1099005.1"/>
    <property type="molecule type" value="Genomic_DNA"/>
</dbReference>
<dbReference type="InterPro" id="IPR016187">
    <property type="entry name" value="CTDL_fold"/>
</dbReference>
<dbReference type="PROSITE" id="PS00615">
    <property type="entry name" value="C_TYPE_LECTIN_1"/>
    <property type="match status" value="1"/>
</dbReference>
<organism evidence="4 5">
    <name type="scientific">Psylliodes chrysocephalus</name>
    <dbReference type="NCBI Taxonomy" id="3402493"/>
    <lineage>
        <taxon>Eukaryota</taxon>
        <taxon>Metazoa</taxon>
        <taxon>Ecdysozoa</taxon>
        <taxon>Arthropoda</taxon>
        <taxon>Hexapoda</taxon>
        <taxon>Insecta</taxon>
        <taxon>Pterygota</taxon>
        <taxon>Neoptera</taxon>
        <taxon>Endopterygota</taxon>
        <taxon>Coleoptera</taxon>
        <taxon>Polyphaga</taxon>
        <taxon>Cucujiformia</taxon>
        <taxon>Chrysomeloidea</taxon>
        <taxon>Chrysomelidae</taxon>
        <taxon>Galerucinae</taxon>
        <taxon>Alticini</taxon>
        <taxon>Psylliodes</taxon>
    </lineage>
</organism>
<dbReference type="InterPro" id="IPR001304">
    <property type="entry name" value="C-type_lectin-like"/>
</dbReference>
<proteinExistence type="predicted"/>